<organism evidence="7 8">
    <name type="scientific">Gemmatimonas phototrophica</name>
    <dbReference type="NCBI Taxonomy" id="1379270"/>
    <lineage>
        <taxon>Bacteria</taxon>
        <taxon>Pseudomonadati</taxon>
        <taxon>Gemmatimonadota</taxon>
        <taxon>Gemmatimonadia</taxon>
        <taxon>Gemmatimonadales</taxon>
        <taxon>Gemmatimonadaceae</taxon>
        <taxon>Gemmatimonas</taxon>
    </lineage>
</organism>
<evidence type="ECO:0000313" key="8">
    <source>
        <dbReference type="Proteomes" id="UP000076404"/>
    </source>
</evidence>
<feature type="transmembrane region" description="Helical" evidence="5">
    <location>
        <begin position="46"/>
        <end position="64"/>
    </location>
</feature>
<feature type="transmembrane region" description="Helical" evidence="5">
    <location>
        <begin position="295"/>
        <end position="314"/>
    </location>
</feature>
<evidence type="ECO:0000256" key="2">
    <source>
        <dbReference type="ARBA" id="ARBA00022692"/>
    </source>
</evidence>
<feature type="transmembrane region" description="Helical" evidence="5">
    <location>
        <begin position="326"/>
        <end position="347"/>
    </location>
</feature>
<dbReference type="KEGG" id="gph:GEMMAAP_16555"/>
<dbReference type="InterPro" id="IPR020846">
    <property type="entry name" value="MFS_dom"/>
</dbReference>
<dbReference type="InterPro" id="IPR036259">
    <property type="entry name" value="MFS_trans_sf"/>
</dbReference>
<dbReference type="eggNOG" id="COG0738">
    <property type="taxonomic scope" value="Bacteria"/>
</dbReference>
<dbReference type="OrthoDB" id="9810941at2"/>
<evidence type="ECO:0000259" key="6">
    <source>
        <dbReference type="PROSITE" id="PS50850"/>
    </source>
</evidence>
<evidence type="ECO:0000256" key="1">
    <source>
        <dbReference type="ARBA" id="ARBA00004141"/>
    </source>
</evidence>
<dbReference type="Pfam" id="PF07690">
    <property type="entry name" value="MFS_1"/>
    <property type="match status" value="1"/>
</dbReference>
<dbReference type="InterPro" id="IPR011701">
    <property type="entry name" value="MFS"/>
</dbReference>
<dbReference type="InterPro" id="IPR051788">
    <property type="entry name" value="MFS_Transporter"/>
</dbReference>
<sequence>MTLPQSLARARWSTRAQFMHLGIIAGLFGAHVPSMAARYAFNEQRIALALLAATAGSVSMLLLAGRIIARMGARATTIVAGWTFCLSLMALLQLPSPWLVYPVMCALGAGESLYDIAINAEGSMLEILGGRAVLSGFHAMFSVGAMLGAGAAAVMFRWQVPPSMQLLAVGMVVAAGLSVAARGMLPMHPPAPSGDAHFAWPTGLLLMIGLLILSGMMAEGVMYNWSVLYVQQELGALPERAAMAYVSFSGATALMRFAGDWVRARVPERTIVMTGALLASVAMGIVLLARSEMAALVGFAFVGVGLATVVPILYNASTKVPGVSRAAAIASASSIGYVGFMIGPPLVGGIAHAASLSWALCTLIGASLILMLGATRIPLGGGRATSPP</sequence>
<evidence type="ECO:0000313" key="7">
    <source>
        <dbReference type="EMBL" id="AMW05966.1"/>
    </source>
</evidence>
<keyword evidence="2 5" id="KW-0812">Transmembrane</keyword>
<feature type="transmembrane region" description="Helical" evidence="5">
    <location>
        <begin position="353"/>
        <end position="374"/>
    </location>
</feature>
<evidence type="ECO:0000256" key="4">
    <source>
        <dbReference type="ARBA" id="ARBA00023136"/>
    </source>
</evidence>
<proteinExistence type="predicted"/>
<dbReference type="AlphaFoldDB" id="A0A143BLP4"/>
<dbReference type="PANTHER" id="PTHR23514:SF13">
    <property type="entry name" value="INNER MEMBRANE PROTEIN YBJJ"/>
    <property type="match status" value="1"/>
</dbReference>
<dbReference type="EMBL" id="CP011454">
    <property type="protein sequence ID" value="AMW05966.1"/>
    <property type="molecule type" value="Genomic_DNA"/>
</dbReference>
<dbReference type="SUPFAM" id="SSF103473">
    <property type="entry name" value="MFS general substrate transporter"/>
    <property type="match status" value="1"/>
</dbReference>
<feature type="transmembrane region" description="Helical" evidence="5">
    <location>
        <begin position="164"/>
        <end position="185"/>
    </location>
</feature>
<dbReference type="GO" id="GO:0016020">
    <property type="term" value="C:membrane"/>
    <property type="evidence" value="ECO:0007669"/>
    <property type="project" value="UniProtKB-SubCell"/>
</dbReference>
<keyword evidence="8" id="KW-1185">Reference proteome</keyword>
<feature type="domain" description="Major facilitator superfamily (MFS) profile" evidence="6">
    <location>
        <begin position="204"/>
        <end position="388"/>
    </location>
</feature>
<feature type="transmembrane region" description="Helical" evidence="5">
    <location>
        <begin position="71"/>
        <end position="92"/>
    </location>
</feature>
<reference evidence="7 8" key="1">
    <citation type="journal article" date="2014" name="Proc. Natl. Acad. Sci. U.S.A.">
        <title>Functional type 2 photosynthetic reaction centers found in the rare bacterial phylum Gemmatimonadetes.</title>
        <authorList>
            <person name="Zeng Y."/>
            <person name="Feng F."/>
            <person name="Medova H."/>
            <person name="Dean J."/>
            <person name="Koblizek M."/>
        </authorList>
    </citation>
    <scope>NUCLEOTIDE SEQUENCE [LARGE SCALE GENOMIC DNA]</scope>
    <source>
        <strain evidence="7 8">AP64</strain>
    </source>
</reference>
<dbReference type="Proteomes" id="UP000076404">
    <property type="component" value="Chromosome"/>
</dbReference>
<comment type="subcellular location">
    <subcellularLocation>
        <location evidence="1">Membrane</location>
        <topology evidence="1">Multi-pass membrane protein</topology>
    </subcellularLocation>
</comment>
<dbReference type="Gene3D" id="1.20.1250.20">
    <property type="entry name" value="MFS general substrate transporter like domains"/>
    <property type="match status" value="2"/>
</dbReference>
<keyword evidence="4 5" id="KW-0472">Membrane</keyword>
<dbReference type="STRING" id="1379270.GEMMAAP_16555"/>
<feature type="transmembrane region" description="Helical" evidence="5">
    <location>
        <begin position="242"/>
        <end position="259"/>
    </location>
</feature>
<dbReference type="PANTHER" id="PTHR23514">
    <property type="entry name" value="BYPASS OF STOP CODON PROTEIN 6"/>
    <property type="match status" value="1"/>
</dbReference>
<name>A0A143BLP4_9BACT</name>
<feature type="transmembrane region" description="Helical" evidence="5">
    <location>
        <begin position="271"/>
        <end position="289"/>
    </location>
</feature>
<dbReference type="CDD" id="cd17393">
    <property type="entry name" value="MFS_MosC_like"/>
    <property type="match status" value="1"/>
</dbReference>
<feature type="transmembrane region" description="Helical" evidence="5">
    <location>
        <begin position="132"/>
        <end position="158"/>
    </location>
</feature>
<dbReference type="PROSITE" id="PS50850">
    <property type="entry name" value="MFS"/>
    <property type="match status" value="1"/>
</dbReference>
<protein>
    <recommendedName>
        <fullName evidence="6">Major facilitator superfamily (MFS) profile domain-containing protein</fullName>
    </recommendedName>
</protein>
<gene>
    <name evidence="7" type="ORF">GEMMAAP_16555</name>
</gene>
<dbReference type="RefSeq" id="WP_053333599.1">
    <property type="nucleotide sequence ID" value="NZ_CP011454.1"/>
</dbReference>
<accession>A0A143BLP4</accession>
<feature type="transmembrane region" description="Helical" evidence="5">
    <location>
        <begin position="197"/>
        <end position="222"/>
    </location>
</feature>
<dbReference type="GO" id="GO:0022857">
    <property type="term" value="F:transmembrane transporter activity"/>
    <property type="evidence" value="ECO:0007669"/>
    <property type="project" value="InterPro"/>
</dbReference>
<evidence type="ECO:0000256" key="3">
    <source>
        <dbReference type="ARBA" id="ARBA00022989"/>
    </source>
</evidence>
<keyword evidence="3 5" id="KW-1133">Transmembrane helix</keyword>
<evidence type="ECO:0000256" key="5">
    <source>
        <dbReference type="SAM" id="Phobius"/>
    </source>
</evidence>
<reference evidence="7 8" key="2">
    <citation type="journal article" date="2016" name="Environ. Microbiol. Rep.">
        <title>Metagenomic evidence for the presence of phototrophic Gemmatimonadetes bacteria in diverse environments.</title>
        <authorList>
            <person name="Zeng Y."/>
            <person name="Baumbach J."/>
            <person name="Barbosa E.G."/>
            <person name="Azevedo V."/>
            <person name="Zhang C."/>
            <person name="Koblizek M."/>
        </authorList>
    </citation>
    <scope>NUCLEOTIDE SEQUENCE [LARGE SCALE GENOMIC DNA]</scope>
    <source>
        <strain evidence="7 8">AP64</strain>
    </source>
</reference>